<dbReference type="GO" id="GO:0005886">
    <property type="term" value="C:plasma membrane"/>
    <property type="evidence" value="ECO:0007669"/>
    <property type="project" value="UniProtKB-SubCell"/>
</dbReference>
<dbReference type="EMBL" id="VITF01000002">
    <property type="protein sequence ID" value="TWA72504.1"/>
    <property type="molecule type" value="Genomic_DNA"/>
</dbReference>
<feature type="domain" description="VTT" evidence="7">
    <location>
        <begin position="48"/>
        <end position="178"/>
    </location>
</feature>
<evidence type="ECO:0000256" key="4">
    <source>
        <dbReference type="ARBA" id="ARBA00022989"/>
    </source>
</evidence>
<dbReference type="PANTHER" id="PTHR42709:SF6">
    <property type="entry name" value="UNDECAPRENYL PHOSPHATE TRANSPORTER A"/>
    <property type="match status" value="1"/>
</dbReference>
<feature type="transmembrane region" description="Helical" evidence="6">
    <location>
        <begin position="190"/>
        <end position="208"/>
    </location>
</feature>
<evidence type="ECO:0000256" key="5">
    <source>
        <dbReference type="ARBA" id="ARBA00023136"/>
    </source>
</evidence>
<keyword evidence="4 6" id="KW-1133">Transmembrane helix</keyword>
<dbReference type="InterPro" id="IPR032816">
    <property type="entry name" value="VTT_dom"/>
</dbReference>
<accession>A0A560BIQ5</accession>
<dbReference type="Proteomes" id="UP000316083">
    <property type="component" value="Unassembled WGS sequence"/>
</dbReference>
<dbReference type="PANTHER" id="PTHR42709">
    <property type="entry name" value="ALKALINE PHOSPHATASE LIKE PROTEIN"/>
    <property type="match status" value="1"/>
</dbReference>
<dbReference type="InterPro" id="IPR051311">
    <property type="entry name" value="DedA_domain"/>
</dbReference>
<keyword evidence="2" id="KW-1003">Cell membrane</keyword>
<evidence type="ECO:0000256" key="6">
    <source>
        <dbReference type="SAM" id="Phobius"/>
    </source>
</evidence>
<evidence type="ECO:0000259" key="7">
    <source>
        <dbReference type="Pfam" id="PF09335"/>
    </source>
</evidence>
<keyword evidence="5 6" id="KW-0472">Membrane</keyword>
<comment type="caution">
    <text evidence="8">The sequence shown here is derived from an EMBL/GenBank/DDBJ whole genome shotgun (WGS) entry which is preliminary data.</text>
</comment>
<comment type="subcellular location">
    <subcellularLocation>
        <location evidence="1">Cell membrane</location>
        <topology evidence="1">Multi-pass membrane protein</topology>
    </subcellularLocation>
</comment>
<evidence type="ECO:0000313" key="9">
    <source>
        <dbReference type="Proteomes" id="UP000316083"/>
    </source>
</evidence>
<keyword evidence="3 6" id="KW-0812">Transmembrane</keyword>
<reference evidence="8 9" key="1">
    <citation type="submission" date="2019-06" db="EMBL/GenBank/DDBJ databases">
        <title>Genomic Encyclopedia of Type Strains, Phase IV (KMG-V): Genome sequencing to study the core and pangenomes of soil and plant-associated prokaryotes.</title>
        <authorList>
            <person name="Whitman W."/>
        </authorList>
    </citation>
    <scope>NUCLEOTIDE SEQUENCE [LARGE SCALE GENOMIC DNA]</scope>
    <source>
        <strain evidence="8 9">BR 11796</strain>
    </source>
</reference>
<dbReference type="AlphaFoldDB" id="A0A560BIQ5"/>
<protein>
    <submittedName>
        <fullName evidence="8">Membrane protein DedA with SNARE-associated domain</fullName>
    </submittedName>
</protein>
<evidence type="ECO:0000256" key="2">
    <source>
        <dbReference type="ARBA" id="ARBA00022475"/>
    </source>
</evidence>
<dbReference type="Pfam" id="PF09335">
    <property type="entry name" value="VTT_dom"/>
    <property type="match status" value="1"/>
</dbReference>
<feature type="transmembrane region" description="Helical" evidence="6">
    <location>
        <begin position="158"/>
        <end position="178"/>
    </location>
</feature>
<evidence type="ECO:0000313" key="8">
    <source>
        <dbReference type="EMBL" id="TWA72504.1"/>
    </source>
</evidence>
<proteinExistence type="predicted"/>
<evidence type="ECO:0000256" key="1">
    <source>
        <dbReference type="ARBA" id="ARBA00004651"/>
    </source>
</evidence>
<sequence length="219" mass="23622">MNSRGAGGLSRQPEAEDRVFEWIADMVEGGGYAGIALLMLLENVFPPIPSELIMPLAGFVAARGDLSLPLVVLAGTVGSVAGALFWYYAGRWLGSERLKRLATRHGRWLTVAPAQVDEATGWFRRHSAASVLIGRLIPAVRTLISVPAGIAGMGLIRFLVYSTLGTALWSLVLAGAGYLLEGQYDKVSGWMDPVAKLVIAAFAGWYAYRVATFRPQEQN</sequence>
<organism evidence="8 9">
    <name type="scientific">Azospirillum brasilense</name>
    <dbReference type="NCBI Taxonomy" id="192"/>
    <lineage>
        <taxon>Bacteria</taxon>
        <taxon>Pseudomonadati</taxon>
        <taxon>Pseudomonadota</taxon>
        <taxon>Alphaproteobacteria</taxon>
        <taxon>Rhodospirillales</taxon>
        <taxon>Azospirillaceae</taxon>
        <taxon>Azospirillum</taxon>
    </lineage>
</organism>
<gene>
    <name evidence="8" type="ORF">FBZ82_102104</name>
</gene>
<name>A0A560BIQ5_AZOBR</name>
<feature type="transmembrane region" description="Helical" evidence="6">
    <location>
        <begin position="66"/>
        <end position="89"/>
    </location>
</feature>
<evidence type="ECO:0000256" key="3">
    <source>
        <dbReference type="ARBA" id="ARBA00022692"/>
    </source>
</evidence>